<dbReference type="Gene3D" id="3.10.180.10">
    <property type="entry name" value="2,3-Dihydroxybiphenyl 1,2-Dioxygenase, domain 1"/>
    <property type="match status" value="1"/>
</dbReference>
<evidence type="ECO:0000313" key="3">
    <source>
        <dbReference type="Proteomes" id="UP000177506"/>
    </source>
</evidence>
<comment type="caution">
    <text evidence="2">The sequence shown here is derived from an EMBL/GenBank/DDBJ whole genome shotgun (WGS) entry which is preliminary data.</text>
</comment>
<dbReference type="RefSeq" id="WP_070746155.1">
    <property type="nucleotide sequence ID" value="NZ_MDZA01000415.1"/>
</dbReference>
<dbReference type="PROSITE" id="PS51819">
    <property type="entry name" value="VOC"/>
    <property type="match status" value="1"/>
</dbReference>
<dbReference type="PANTHER" id="PTHR36437">
    <property type="entry name" value="GLYOXALASE/BLEOMYCIN RESISTANCE PROTEIN/DIOXYGENASE"/>
    <property type="match status" value="1"/>
</dbReference>
<dbReference type="OrthoDB" id="9794917at2"/>
<keyword evidence="2" id="KW-0223">Dioxygenase</keyword>
<reference evidence="2 3" key="1">
    <citation type="submission" date="2016-08" db="EMBL/GenBank/DDBJ databases">
        <title>Hymenobacter coccineus sp. nov., Hymenobacter lapidarius sp. nov. and Hymenobacter glacialis sp. nov., isolated from Antarctic soil.</title>
        <authorList>
            <person name="Sedlacek I."/>
            <person name="Kralova S."/>
            <person name="Kyrova K."/>
            <person name="Maslanova I."/>
            <person name="Stankova E."/>
            <person name="Vrbovska V."/>
            <person name="Nemec M."/>
            <person name="Bartak M."/>
            <person name="Svec P."/>
            <person name="Busse H.-J."/>
            <person name="Pantucek R."/>
        </authorList>
    </citation>
    <scope>NUCLEOTIDE SEQUENCE [LARGE SCALE GENOMIC DNA]</scope>
    <source>
        <strain evidence="2 3">CCM 8649</strain>
    </source>
</reference>
<dbReference type="SUPFAM" id="SSF54593">
    <property type="entry name" value="Glyoxalase/Bleomycin resistance protein/Dihydroxybiphenyl dioxygenase"/>
    <property type="match status" value="1"/>
</dbReference>
<name>A0A1G1SY59_9BACT</name>
<keyword evidence="3" id="KW-1185">Reference proteome</keyword>
<organism evidence="2 3">
    <name type="scientific">Hymenobacter coccineus</name>
    <dbReference type="NCBI Taxonomy" id="1908235"/>
    <lineage>
        <taxon>Bacteria</taxon>
        <taxon>Pseudomonadati</taxon>
        <taxon>Bacteroidota</taxon>
        <taxon>Cytophagia</taxon>
        <taxon>Cytophagales</taxon>
        <taxon>Hymenobacteraceae</taxon>
        <taxon>Hymenobacter</taxon>
    </lineage>
</organism>
<dbReference type="AlphaFoldDB" id="A0A1G1SY59"/>
<evidence type="ECO:0000259" key="1">
    <source>
        <dbReference type="PROSITE" id="PS51819"/>
    </source>
</evidence>
<evidence type="ECO:0000313" key="2">
    <source>
        <dbReference type="EMBL" id="OGX83583.1"/>
    </source>
</evidence>
<dbReference type="Pfam" id="PF00903">
    <property type="entry name" value="Glyoxalase"/>
    <property type="match status" value="1"/>
</dbReference>
<dbReference type="EMBL" id="MDZA01000415">
    <property type="protein sequence ID" value="OGX83583.1"/>
    <property type="molecule type" value="Genomic_DNA"/>
</dbReference>
<protein>
    <submittedName>
        <fullName evidence="2">Extradiol dioxygenase</fullName>
    </submittedName>
</protein>
<proteinExistence type="predicted"/>
<dbReference type="Proteomes" id="UP000177506">
    <property type="component" value="Unassembled WGS sequence"/>
</dbReference>
<dbReference type="InterPro" id="IPR029068">
    <property type="entry name" value="Glyas_Bleomycin-R_OHBP_Dase"/>
</dbReference>
<dbReference type="InterPro" id="IPR004360">
    <property type="entry name" value="Glyas_Fos-R_dOase_dom"/>
</dbReference>
<accession>A0A1G1SY59</accession>
<dbReference type="PANTHER" id="PTHR36437:SF2">
    <property type="entry name" value="GLYOXALASE_BLEOMYCIN RESISTANCE PROTEIN_DIOXYGENASE"/>
    <property type="match status" value="1"/>
</dbReference>
<dbReference type="GO" id="GO:0051213">
    <property type="term" value="F:dioxygenase activity"/>
    <property type="evidence" value="ECO:0007669"/>
    <property type="project" value="UniProtKB-KW"/>
</dbReference>
<dbReference type="InterPro" id="IPR037523">
    <property type="entry name" value="VOC_core"/>
</dbReference>
<feature type="domain" description="VOC" evidence="1">
    <location>
        <begin position="4"/>
        <end position="129"/>
    </location>
</feature>
<gene>
    <name evidence="2" type="ORF">BEN49_02200</name>
</gene>
<sequence>MNQRLAHVTVLVRNYDEAIAFYTNVLGFSLAADADLGDGKRWAVVVPQGPTGGCGLLLAEAHTEAEQRAVGQQGGGRVWLFLHTDDFWRDHPVLQARGLRFLEVPRTEPYGHVAVFEDLYGNRWDLLEPLGG</sequence>
<keyword evidence="2" id="KW-0560">Oxidoreductase</keyword>